<keyword evidence="10 12" id="KW-0560">Oxidoreductase</keyword>
<feature type="domain" description="Glucose-methanol-choline oxidoreductase C-terminal" evidence="17">
    <location>
        <begin position="530"/>
        <end position="634"/>
    </location>
</feature>
<feature type="domain" description="FAD-dependent oxidoreductase 2 FAD-binding" evidence="16">
    <location>
        <begin position="191"/>
        <end position="224"/>
    </location>
</feature>
<dbReference type="PANTHER" id="PTHR46056:SF12">
    <property type="entry name" value="LONG-CHAIN-ALCOHOL OXIDASE"/>
    <property type="match status" value="1"/>
</dbReference>
<evidence type="ECO:0000259" key="15">
    <source>
        <dbReference type="Pfam" id="PF00732"/>
    </source>
</evidence>
<dbReference type="Pfam" id="PF05199">
    <property type="entry name" value="GMC_oxred_C"/>
    <property type="match status" value="1"/>
</dbReference>
<dbReference type="GO" id="GO:0050660">
    <property type="term" value="F:flavin adenine dinucleotide binding"/>
    <property type="evidence" value="ECO:0007669"/>
    <property type="project" value="InterPro"/>
</dbReference>
<evidence type="ECO:0000256" key="11">
    <source>
        <dbReference type="ARBA" id="ARBA00023136"/>
    </source>
</evidence>
<organism evidence="18 19">
    <name type="scientific">Papaver atlanticum</name>
    <dbReference type="NCBI Taxonomy" id="357466"/>
    <lineage>
        <taxon>Eukaryota</taxon>
        <taxon>Viridiplantae</taxon>
        <taxon>Streptophyta</taxon>
        <taxon>Embryophyta</taxon>
        <taxon>Tracheophyta</taxon>
        <taxon>Spermatophyta</taxon>
        <taxon>Magnoliopsida</taxon>
        <taxon>Ranunculales</taxon>
        <taxon>Papaveraceae</taxon>
        <taxon>Papaveroideae</taxon>
        <taxon>Papaver</taxon>
    </lineage>
</organism>
<proteinExistence type="inferred from homology"/>
<comment type="catalytic activity">
    <reaction evidence="1 12">
        <text>a long-chain primary fatty alcohol + O2 = a long-chain fatty aldehyde + H2O2</text>
        <dbReference type="Rhea" id="RHEA:22756"/>
        <dbReference type="ChEBI" id="CHEBI:15379"/>
        <dbReference type="ChEBI" id="CHEBI:16240"/>
        <dbReference type="ChEBI" id="CHEBI:17176"/>
        <dbReference type="ChEBI" id="CHEBI:77396"/>
        <dbReference type="EC" id="1.1.3.20"/>
    </reaction>
</comment>
<evidence type="ECO:0000256" key="1">
    <source>
        <dbReference type="ARBA" id="ARBA00000920"/>
    </source>
</evidence>
<dbReference type="EMBL" id="JAJJMB010002559">
    <property type="protein sequence ID" value="KAI3951114.1"/>
    <property type="molecule type" value="Genomic_DNA"/>
</dbReference>
<dbReference type="Pfam" id="PF00732">
    <property type="entry name" value="GMC_oxred_N"/>
    <property type="match status" value="1"/>
</dbReference>
<dbReference type="InterPro" id="IPR007867">
    <property type="entry name" value="GMC_OxRtase_C"/>
</dbReference>
<keyword evidence="19" id="KW-1185">Reference proteome</keyword>
<evidence type="ECO:0000256" key="9">
    <source>
        <dbReference type="ARBA" id="ARBA00022989"/>
    </source>
</evidence>
<evidence type="ECO:0000313" key="19">
    <source>
        <dbReference type="Proteomes" id="UP001202328"/>
    </source>
</evidence>
<name>A0AAD4XUD9_9MAGN</name>
<evidence type="ECO:0000256" key="12">
    <source>
        <dbReference type="PIRNR" id="PIRNR028937"/>
    </source>
</evidence>
<protein>
    <recommendedName>
        <fullName evidence="5 12">Long-chain-alcohol oxidase</fullName>
        <ecNumber evidence="5 12">1.1.3.20</ecNumber>
    </recommendedName>
</protein>
<dbReference type="InterPro" id="IPR012400">
    <property type="entry name" value="Long_Oxdase"/>
</dbReference>
<dbReference type="PANTHER" id="PTHR46056">
    <property type="entry name" value="LONG-CHAIN-ALCOHOL OXIDASE"/>
    <property type="match status" value="1"/>
</dbReference>
<dbReference type="Gene3D" id="3.50.50.60">
    <property type="entry name" value="FAD/NAD(P)-binding domain"/>
    <property type="match status" value="2"/>
</dbReference>
<dbReference type="InterPro" id="IPR036188">
    <property type="entry name" value="FAD/NAD-bd_sf"/>
</dbReference>
<dbReference type="Pfam" id="PF00890">
    <property type="entry name" value="FAD_binding_2"/>
    <property type="match status" value="1"/>
</dbReference>
<gene>
    <name evidence="18" type="ORF">MKW98_028518</name>
</gene>
<evidence type="ECO:0000256" key="2">
    <source>
        <dbReference type="ARBA" id="ARBA00003842"/>
    </source>
</evidence>
<evidence type="ECO:0000256" key="8">
    <source>
        <dbReference type="ARBA" id="ARBA00022827"/>
    </source>
</evidence>
<comment type="function">
    <text evidence="2 12">Long-chain fatty alcohol oxidase involved in the omega-oxidation pathway of lipid degradation.</text>
</comment>
<accession>A0AAD4XUD9</accession>
<dbReference type="GO" id="GO:0016020">
    <property type="term" value="C:membrane"/>
    <property type="evidence" value="ECO:0007669"/>
    <property type="project" value="UniProtKB-SubCell"/>
</dbReference>
<keyword evidence="8 14" id="KW-0274">FAD</keyword>
<dbReference type="EC" id="1.1.3.20" evidence="5 12"/>
<evidence type="ECO:0000256" key="5">
    <source>
        <dbReference type="ARBA" id="ARBA00013125"/>
    </source>
</evidence>
<evidence type="ECO:0000256" key="6">
    <source>
        <dbReference type="ARBA" id="ARBA00022630"/>
    </source>
</evidence>
<evidence type="ECO:0000259" key="17">
    <source>
        <dbReference type="Pfam" id="PF05199"/>
    </source>
</evidence>
<dbReference type="InterPro" id="IPR000172">
    <property type="entry name" value="GMC_OxRdtase_N"/>
</dbReference>
<dbReference type="SUPFAM" id="SSF51905">
    <property type="entry name" value="FAD/NAD(P)-binding domain"/>
    <property type="match status" value="1"/>
</dbReference>
<keyword evidence="6" id="KW-0285">Flavoprotein</keyword>
<comment type="caution">
    <text evidence="18">The sequence shown here is derived from an EMBL/GenBank/DDBJ whole genome shotgun (WGS) entry which is preliminary data.</text>
</comment>
<keyword evidence="7" id="KW-0812">Transmembrane</keyword>
<evidence type="ECO:0000313" key="18">
    <source>
        <dbReference type="EMBL" id="KAI3951114.1"/>
    </source>
</evidence>
<evidence type="ECO:0000259" key="16">
    <source>
        <dbReference type="Pfam" id="PF00890"/>
    </source>
</evidence>
<keyword evidence="11 12" id="KW-0472">Membrane</keyword>
<keyword evidence="9" id="KW-1133">Transmembrane helix</keyword>
<feature type="domain" description="Glucose-methanol-choline oxidoreductase N-terminal" evidence="15">
    <location>
        <begin position="238"/>
        <end position="437"/>
    </location>
</feature>
<dbReference type="InterPro" id="IPR003953">
    <property type="entry name" value="FAD-dep_OxRdtase_2_FAD-bd"/>
</dbReference>
<comment type="similarity">
    <text evidence="4 12">Belongs to the GMC oxidoreductase family.</text>
</comment>
<comment type="subcellular location">
    <subcellularLocation>
        <location evidence="3 12">Membrane</location>
    </subcellularLocation>
</comment>
<dbReference type="AlphaFoldDB" id="A0AAD4XUD9"/>
<sequence length="660" mass="72719">MSLLVYFCPKALNISFLPSYIICVNREQVAELMTKKGLTHGFIMVRLVLLMLSPRLGTLLLCGSLCFSKEFPFVKKFKDISLEKRDRILQNWSRSKYLILTRAAFAMIKSFCFYIFFTRIDENSENPAWGAVGYRLNTEKISSKHRMERPLQRGIIETLHETDFTLVKSLSQKGLKVTEDMNQDAYRIDCDVVIVGSGSGGGVAAAVLASSGQKVIVLEKGNYFTPDEYSCLEGPSFNELYEHGAFLLTHDGKMIIMAGSTVGGGSAINWSASIKTPTSVLTEWFLDHRIPLFGSSDYQSAMDIVCKRIGNQVLRKGCEKLGLKVDNVPRNSSENHYCGSCCYDSTWLVDAVDNGAVILTGCEADKFILEKNNSGRSRNNKCLGVMAASLNKRITKKLLIHSKVTISACGSLLTPPLMIRSGLKNPNIGRNLRLHPVLFAWGYFPESMAEIEGKKHEGGIITSLHNVMSEKSEVRAVIETPIQGPAGLSVMFPWVSERDMKDKMVKYSRTAHLFSLVRDNGSGEVKAKGRITYKLSSLDKENLKAGLRQALRILVAAGAVEVGIKVEEFLDTVTAVGGSLSVGQHWSLHCSAHQMGSCRMGATEAKAEGLFVCDGSVLPNATGVNPMITIQSTAYCLSKNIVKTMNRRKLSVEMQHGSQS</sequence>
<evidence type="ECO:0000256" key="3">
    <source>
        <dbReference type="ARBA" id="ARBA00004370"/>
    </source>
</evidence>
<feature type="active site" description="Proton acceptor" evidence="13">
    <location>
        <position position="593"/>
    </location>
</feature>
<reference evidence="18" key="1">
    <citation type="submission" date="2022-04" db="EMBL/GenBank/DDBJ databases">
        <title>A functionally conserved STORR gene fusion in Papaver species that diverged 16.8 million years ago.</title>
        <authorList>
            <person name="Catania T."/>
        </authorList>
    </citation>
    <scope>NUCLEOTIDE SEQUENCE</scope>
    <source>
        <strain evidence="18">S-188037</strain>
    </source>
</reference>
<evidence type="ECO:0000256" key="13">
    <source>
        <dbReference type="PIRSR" id="PIRSR028937-1"/>
    </source>
</evidence>
<dbReference type="PIRSF" id="PIRSF028937">
    <property type="entry name" value="Lg_Ch_AO"/>
    <property type="match status" value="1"/>
</dbReference>
<evidence type="ECO:0000256" key="10">
    <source>
        <dbReference type="ARBA" id="ARBA00023002"/>
    </source>
</evidence>
<dbReference type="Proteomes" id="UP001202328">
    <property type="component" value="Unassembled WGS sequence"/>
</dbReference>
<evidence type="ECO:0000256" key="14">
    <source>
        <dbReference type="PIRSR" id="PIRSR028937-2"/>
    </source>
</evidence>
<dbReference type="GO" id="GO:0046577">
    <property type="term" value="F:long-chain-alcohol oxidase activity"/>
    <property type="evidence" value="ECO:0007669"/>
    <property type="project" value="UniProtKB-EC"/>
</dbReference>
<evidence type="ECO:0000256" key="7">
    <source>
        <dbReference type="ARBA" id="ARBA00022692"/>
    </source>
</evidence>
<feature type="binding site" evidence="14">
    <location>
        <begin position="190"/>
        <end position="205"/>
    </location>
    <ligand>
        <name>FAD</name>
        <dbReference type="ChEBI" id="CHEBI:57692"/>
    </ligand>
</feature>
<evidence type="ECO:0000256" key="4">
    <source>
        <dbReference type="ARBA" id="ARBA00010790"/>
    </source>
</evidence>